<dbReference type="SMART" id="SM00062">
    <property type="entry name" value="PBPb"/>
    <property type="match status" value="1"/>
</dbReference>
<keyword evidence="10" id="KW-1185">Reference proteome</keyword>
<dbReference type="InterPro" id="IPR008258">
    <property type="entry name" value="Transglycosylase_SLT_dom_1"/>
</dbReference>
<proteinExistence type="inferred from homology"/>
<dbReference type="AlphaFoldDB" id="A0A7S7RQB5"/>
<dbReference type="GO" id="GO:0016837">
    <property type="term" value="F:carbon-oxygen lyase activity, acting on polysaccharides"/>
    <property type="evidence" value="ECO:0007669"/>
    <property type="project" value="InterPro"/>
</dbReference>
<sequence length="464" mass="53180">MDKYIKFSVIIFLSISFFIFGWLSHTAYKPVHKIEKPSVFEKIKKTKLLNVVLLNSPSTYYIGPNEPQGFEYDLLNSYATSLGVELNITTANTTKEAIELSRNPNIHITSASLAKTKIREKNFNFGPSYFEVQEQVVCYRGMLWDGVFPKDVEDLAGLRIIVGEDTSYSETIQKLQEDGFDINASYTSEFSTEELLEKVASNEIDCTIADSNIYSLNQRYFPNIALAFAVSNREQLAWVLAPNSKELEADMYSWLNGFDQSGEMARLKDHYYSFVQFFDYYNTKMLYKRIKSRLPKYRSYFKEFGKKYNIPCSVLAAQSYQESHWNPKAKSFTGVRGLMMLTLSTAKQLGVKNRLDPKESVKGGARHLNQMIKNVPQGVEGEDRLKFALAAYNIGMGHVKDAQILAKMMGLNQNVWNDLKKALPLLSQKKYYKKLKHGYARGSEPVKYVDSIYDYRGILENVIE</sequence>
<feature type="domain" description="Solute-binding protein family 3/N-terminal" evidence="8">
    <location>
        <begin position="48"/>
        <end position="275"/>
    </location>
</feature>
<dbReference type="InterPro" id="IPR023346">
    <property type="entry name" value="Lysozyme-like_dom_sf"/>
</dbReference>
<dbReference type="Pfam" id="PF00497">
    <property type="entry name" value="SBP_bac_3"/>
    <property type="match status" value="1"/>
</dbReference>
<reference evidence="9 10" key="1">
    <citation type="submission" date="2020-05" db="EMBL/GenBank/DDBJ databases">
        <title>Sulfurimonas marisnigri, sp. nov., and Sulfurimonas baltica, sp. nov., manganese oxide reducing chemolithoautotrophs of the class Epsilonproteobacteria isolated from the pelagic redoxclines of the Black and Baltic Seas and emended description of the genus Sulfurimonas.</title>
        <authorList>
            <person name="Henkel J.V."/>
            <person name="Laudan C."/>
            <person name="Werner J."/>
            <person name="Neu T."/>
            <person name="Plewe S."/>
            <person name="Sproer C."/>
            <person name="Bunk B."/>
            <person name="Schulz-Vogt H.N."/>
        </authorList>
    </citation>
    <scope>NUCLEOTIDE SEQUENCE [LARGE SCALE GENOMIC DNA]</scope>
    <source>
        <strain evidence="9 10">SoZ1</strain>
    </source>
</reference>
<dbReference type="RefSeq" id="WP_194366331.1">
    <property type="nucleotide sequence ID" value="NZ_CP054493.1"/>
</dbReference>
<evidence type="ECO:0000256" key="6">
    <source>
        <dbReference type="ARBA" id="ARBA00023316"/>
    </source>
</evidence>
<evidence type="ECO:0000313" key="9">
    <source>
        <dbReference type="EMBL" id="QOY54285.1"/>
    </source>
</evidence>
<keyword evidence="7" id="KW-0812">Transmembrane</keyword>
<dbReference type="InterPro" id="IPR001638">
    <property type="entry name" value="Solute-binding_3/MltF_N"/>
</dbReference>
<evidence type="ECO:0000259" key="8">
    <source>
        <dbReference type="SMART" id="SM00062"/>
    </source>
</evidence>
<keyword evidence="4" id="KW-0998">Cell outer membrane</keyword>
<keyword evidence="2" id="KW-0732">Signal</keyword>
<keyword evidence="3 7" id="KW-0472">Membrane</keyword>
<dbReference type="Proteomes" id="UP000593836">
    <property type="component" value="Chromosome"/>
</dbReference>
<name>A0A7S7RQB5_9BACT</name>
<dbReference type="HAMAP" id="MF_02016">
    <property type="entry name" value="MltF"/>
    <property type="match status" value="1"/>
</dbReference>
<keyword evidence="5 9" id="KW-0456">Lyase</keyword>
<evidence type="ECO:0000256" key="7">
    <source>
        <dbReference type="SAM" id="Phobius"/>
    </source>
</evidence>
<dbReference type="EMBL" id="CP054493">
    <property type="protein sequence ID" value="QOY54285.1"/>
    <property type="molecule type" value="Genomic_DNA"/>
</dbReference>
<evidence type="ECO:0000313" key="10">
    <source>
        <dbReference type="Proteomes" id="UP000593836"/>
    </source>
</evidence>
<keyword evidence="7" id="KW-1133">Transmembrane helix</keyword>
<dbReference type="Gene3D" id="3.40.190.10">
    <property type="entry name" value="Periplasmic binding protein-like II"/>
    <property type="match status" value="2"/>
</dbReference>
<dbReference type="Gene3D" id="1.10.530.10">
    <property type="match status" value="1"/>
</dbReference>
<dbReference type="SUPFAM" id="SSF53850">
    <property type="entry name" value="Periplasmic binding protein-like II"/>
    <property type="match status" value="1"/>
</dbReference>
<dbReference type="GO" id="GO:0009279">
    <property type="term" value="C:cell outer membrane"/>
    <property type="evidence" value="ECO:0007669"/>
    <property type="project" value="UniProtKB-SubCell"/>
</dbReference>
<dbReference type="GO" id="GO:0071555">
    <property type="term" value="P:cell wall organization"/>
    <property type="evidence" value="ECO:0007669"/>
    <property type="project" value="UniProtKB-KW"/>
</dbReference>
<protein>
    <submittedName>
        <fullName evidence="9">Membrane-bound lytic murein transglycosylase MltF</fullName>
        <ecNumber evidence="9">4.2.2.-</ecNumber>
    </submittedName>
</protein>
<organism evidence="9 10">
    <name type="scientific">Candidatus Sulfurimonas marisnigri</name>
    <dbReference type="NCBI Taxonomy" id="2740405"/>
    <lineage>
        <taxon>Bacteria</taxon>
        <taxon>Pseudomonadati</taxon>
        <taxon>Campylobacterota</taxon>
        <taxon>Epsilonproteobacteria</taxon>
        <taxon>Campylobacterales</taxon>
        <taxon>Sulfurimonadaceae</taxon>
        <taxon>Sulfurimonas</taxon>
    </lineage>
</organism>
<evidence type="ECO:0000256" key="3">
    <source>
        <dbReference type="ARBA" id="ARBA00023136"/>
    </source>
</evidence>
<feature type="transmembrane region" description="Helical" evidence="7">
    <location>
        <begin position="7"/>
        <end position="28"/>
    </location>
</feature>
<keyword evidence="6" id="KW-0961">Cell wall biogenesis/degradation</keyword>
<dbReference type="CDD" id="cd01009">
    <property type="entry name" value="PBP2_YfhD_N"/>
    <property type="match status" value="1"/>
</dbReference>
<gene>
    <name evidence="9" type="primary">mltF</name>
    <name evidence="9" type="ORF">HUE87_10445</name>
</gene>
<dbReference type="KEGG" id="smas:HUE87_10445"/>
<dbReference type="InterPro" id="IPR023703">
    <property type="entry name" value="MltF"/>
</dbReference>
<dbReference type="PANTHER" id="PTHR35936">
    <property type="entry name" value="MEMBRANE-BOUND LYTIC MUREIN TRANSGLYCOSYLASE F"/>
    <property type="match status" value="1"/>
</dbReference>
<dbReference type="EC" id="4.2.2.-" evidence="9"/>
<evidence type="ECO:0000256" key="4">
    <source>
        <dbReference type="ARBA" id="ARBA00023237"/>
    </source>
</evidence>
<comment type="subcellular location">
    <subcellularLocation>
        <location evidence="1">Cell outer membrane</location>
        <topology evidence="1">Peripheral membrane protein</topology>
    </subcellularLocation>
</comment>
<accession>A0A7S7RQB5</accession>
<evidence type="ECO:0000256" key="1">
    <source>
        <dbReference type="ARBA" id="ARBA00004339"/>
    </source>
</evidence>
<evidence type="ECO:0000256" key="2">
    <source>
        <dbReference type="ARBA" id="ARBA00022729"/>
    </source>
</evidence>
<dbReference type="SUPFAM" id="SSF53955">
    <property type="entry name" value="Lysozyme-like"/>
    <property type="match status" value="1"/>
</dbReference>
<dbReference type="Pfam" id="PF01464">
    <property type="entry name" value="SLT"/>
    <property type="match status" value="1"/>
</dbReference>
<dbReference type="CDD" id="cd13403">
    <property type="entry name" value="MLTF-like"/>
    <property type="match status" value="1"/>
</dbReference>
<dbReference type="NCBIfam" id="NF008112">
    <property type="entry name" value="PRK10859.1"/>
    <property type="match status" value="1"/>
</dbReference>
<dbReference type="PANTHER" id="PTHR35936:SF32">
    <property type="entry name" value="MEMBRANE-BOUND LYTIC MUREIN TRANSGLYCOSYLASE F"/>
    <property type="match status" value="1"/>
</dbReference>
<evidence type="ECO:0000256" key="5">
    <source>
        <dbReference type="ARBA" id="ARBA00023239"/>
    </source>
</evidence>